<organism evidence="1">
    <name type="scientific">Burkholderia pseudomallei 1710a</name>
    <dbReference type="NCBI Taxonomy" id="320371"/>
    <lineage>
        <taxon>Bacteria</taxon>
        <taxon>Pseudomonadati</taxon>
        <taxon>Pseudomonadota</taxon>
        <taxon>Betaproteobacteria</taxon>
        <taxon>Burkholderiales</taxon>
        <taxon>Burkholderiaceae</taxon>
        <taxon>Burkholderia</taxon>
        <taxon>pseudomallei group</taxon>
    </lineage>
</organism>
<dbReference type="EMBL" id="CM000832">
    <property type="protein sequence ID" value="EET06048.1"/>
    <property type="molecule type" value="Genomic_DNA"/>
</dbReference>
<name>A0A0E1VYS9_BURPE</name>
<sequence length="92" mass="10438">MMTHGTNARAVAREIKRQTDAEFYDCELNRLYELFSDVCERASDECRVEAARMIVVAAAVFDRDSKTIPSRAKHAIRLLKEAIFMLDAKVSA</sequence>
<evidence type="ECO:0000313" key="1">
    <source>
        <dbReference type="EMBL" id="EET06048.1"/>
    </source>
</evidence>
<dbReference type="AlphaFoldDB" id="A0A0E1VYS9"/>
<dbReference type="Proteomes" id="UP000001812">
    <property type="component" value="Chromosome I"/>
</dbReference>
<dbReference type="RefSeq" id="WP_004522501.1">
    <property type="nucleotide sequence ID" value="NZ_CM000832.1"/>
</dbReference>
<dbReference type="HOGENOM" id="CLU_176820_0_0_4"/>
<gene>
    <name evidence="1" type="ORF">BURPS1710A_1438</name>
</gene>
<protein>
    <submittedName>
        <fullName evidence="1">Uncharacterized protein</fullName>
    </submittedName>
</protein>
<reference evidence="1" key="1">
    <citation type="submission" date="2009-05" db="EMBL/GenBank/DDBJ databases">
        <authorList>
            <person name="Harkins D.M."/>
            <person name="DeShazer D."/>
            <person name="Woods D.E."/>
            <person name="Brinkac L.M."/>
            <person name="Brown K.A."/>
            <person name="Hung G.C."/>
            <person name="Tuanyok A."/>
            <person name="Zhang B."/>
            <person name="Nierman W.C."/>
        </authorList>
    </citation>
    <scope>NUCLEOTIDE SEQUENCE [LARGE SCALE GENOMIC DNA]</scope>
    <source>
        <strain evidence="1">1710a</strain>
    </source>
</reference>
<accession>A0A0E1VYS9</accession>
<proteinExistence type="predicted"/>